<gene>
    <name evidence="3" type="ORF">EFL95_09260</name>
</gene>
<dbReference type="EMBL" id="RJSG01000002">
    <property type="protein sequence ID" value="RNL80388.1"/>
    <property type="molecule type" value="Genomic_DNA"/>
</dbReference>
<evidence type="ECO:0000313" key="4">
    <source>
        <dbReference type="Proteomes" id="UP000277094"/>
    </source>
</evidence>
<accession>A0A3N0DXP4</accession>
<evidence type="ECO:0000256" key="2">
    <source>
        <dbReference type="SAM" id="MobiDB-lite"/>
    </source>
</evidence>
<dbReference type="InterPro" id="IPR007139">
    <property type="entry name" value="DUF349"/>
</dbReference>
<keyword evidence="4" id="KW-1185">Reference proteome</keyword>
<evidence type="ECO:0000256" key="1">
    <source>
        <dbReference type="SAM" id="Coils"/>
    </source>
</evidence>
<dbReference type="OrthoDB" id="5422202at2"/>
<reference evidence="3 4" key="1">
    <citation type="submission" date="2018-11" db="EMBL/GenBank/DDBJ databases">
        <authorList>
            <person name="Li F."/>
        </authorList>
    </citation>
    <scope>NUCLEOTIDE SEQUENCE [LARGE SCALE GENOMIC DNA]</scope>
    <source>
        <strain evidence="3 4">KIS18-7</strain>
    </source>
</reference>
<comment type="caution">
    <text evidence="3">The sequence shown here is derived from an EMBL/GenBank/DDBJ whole genome shotgun (WGS) entry which is preliminary data.</text>
</comment>
<dbReference type="AlphaFoldDB" id="A0A3N0DXP4"/>
<sequence>MNPATDAPQANGGVTVTAQGNEGAGFGRVEADGTVYVRIGDEEKVVGQYPEGTPEEALAFYTRRFEGLEFEVHLLEQRVRTGAMSPDEATTSIKKVADQLEVPNAVGDFTGLTARLNALKPIIGMQREKRREERAQKVEESRERKNAIVTEAEKIAAGTDWRNGANRLRDLLAEWKELPRLEKAADDELWHRFSGARTSYTRARKAHFAVVSEQRDSARVAKERLVKEAEALAGSTDWGGTAAKYRSLMSEWKAAGPAPKDVDDALWKRFRGAQDQFFGARDAANAELDQEFAANAEVKKTILVEAEALLPVTDLSAAKKAFRDISERWDAAGKVPRDQIKSLEARIRKVEQEIRALEDAQWKKSDPEKSARADGMVGQLQDAIAKIEADLEKARSAGDAKKVKDLEDNLESRKAFLEMAKQTASEFS</sequence>
<name>A0A3N0DXP4_9ACTN</name>
<feature type="region of interest" description="Disordered" evidence="2">
    <location>
        <begin position="1"/>
        <end position="25"/>
    </location>
</feature>
<feature type="coiled-coil region" evidence="1">
    <location>
        <begin position="340"/>
        <end position="397"/>
    </location>
</feature>
<dbReference type="Pfam" id="PF03993">
    <property type="entry name" value="DUF349"/>
    <property type="match status" value="3"/>
</dbReference>
<dbReference type="Proteomes" id="UP000277094">
    <property type="component" value="Unassembled WGS sequence"/>
</dbReference>
<keyword evidence="1" id="KW-0175">Coiled coil</keyword>
<protein>
    <submittedName>
        <fullName evidence="3">DUF349 domain-containing protein</fullName>
    </submittedName>
</protein>
<organism evidence="3 4">
    <name type="scientific">Nocardioides marmorisolisilvae</name>
    <dbReference type="NCBI Taxonomy" id="1542737"/>
    <lineage>
        <taxon>Bacteria</taxon>
        <taxon>Bacillati</taxon>
        <taxon>Actinomycetota</taxon>
        <taxon>Actinomycetes</taxon>
        <taxon>Propionibacteriales</taxon>
        <taxon>Nocardioidaceae</taxon>
        <taxon>Nocardioides</taxon>
    </lineage>
</organism>
<proteinExistence type="predicted"/>
<evidence type="ECO:0000313" key="3">
    <source>
        <dbReference type="EMBL" id="RNL80388.1"/>
    </source>
</evidence>